<keyword evidence="1" id="KW-0479">Metal-binding</keyword>
<dbReference type="Pfam" id="PF01753">
    <property type="entry name" value="zf-MYND"/>
    <property type="match status" value="1"/>
</dbReference>
<dbReference type="InterPro" id="IPR011990">
    <property type="entry name" value="TPR-like_helical_dom_sf"/>
</dbReference>
<dbReference type="PANTHER" id="PTHR11102:SF147">
    <property type="entry name" value="SEL1L ADAPTOR SUBUNIT OF ERAD E3 UBIQUITIN LIGASE"/>
    <property type="match status" value="1"/>
</dbReference>
<evidence type="ECO:0000259" key="6">
    <source>
        <dbReference type="PROSITE" id="PS50089"/>
    </source>
</evidence>
<dbReference type="GO" id="GO:0005789">
    <property type="term" value="C:endoplasmic reticulum membrane"/>
    <property type="evidence" value="ECO:0007669"/>
    <property type="project" value="TreeGrafter"/>
</dbReference>
<reference evidence="8" key="1">
    <citation type="submission" date="2023-06" db="EMBL/GenBank/DDBJ databases">
        <title>Survivors Of The Sea: Transcriptome response of Skeletonema marinoi to long-term dormancy.</title>
        <authorList>
            <person name="Pinder M.I.M."/>
            <person name="Kourtchenko O."/>
            <person name="Robertson E.K."/>
            <person name="Larsson T."/>
            <person name="Maumus F."/>
            <person name="Osuna-Cruz C.M."/>
            <person name="Vancaester E."/>
            <person name="Stenow R."/>
            <person name="Vandepoele K."/>
            <person name="Ploug H."/>
            <person name="Bruchert V."/>
            <person name="Godhe A."/>
            <person name="Topel M."/>
        </authorList>
    </citation>
    <scope>NUCLEOTIDE SEQUENCE</scope>
    <source>
        <strain evidence="8">R05AC</strain>
    </source>
</reference>
<evidence type="ECO:0000256" key="4">
    <source>
        <dbReference type="ARBA" id="ARBA00038101"/>
    </source>
</evidence>
<dbReference type="EMBL" id="JATAAI010000045">
    <property type="protein sequence ID" value="KAK1733781.1"/>
    <property type="molecule type" value="Genomic_DNA"/>
</dbReference>
<accession>A0AAD9D4J9</accession>
<comment type="caution">
    <text evidence="8">The sequence shown here is derived from an EMBL/GenBank/DDBJ whole genome shotgun (WGS) entry which is preliminary data.</text>
</comment>
<dbReference type="PROSITE" id="PS50089">
    <property type="entry name" value="ZF_RING_2"/>
    <property type="match status" value="1"/>
</dbReference>
<dbReference type="Gene3D" id="6.10.140.2220">
    <property type="match status" value="1"/>
</dbReference>
<comment type="similarity">
    <text evidence="4">Belongs to the sel-1 family.</text>
</comment>
<name>A0AAD9D4J9_9STRA</name>
<dbReference type="GO" id="GO:0008270">
    <property type="term" value="F:zinc ion binding"/>
    <property type="evidence" value="ECO:0007669"/>
    <property type="project" value="UniProtKB-KW"/>
</dbReference>
<keyword evidence="9" id="KW-1185">Reference proteome</keyword>
<dbReference type="InterPro" id="IPR006597">
    <property type="entry name" value="Sel1-like"/>
</dbReference>
<dbReference type="InterPro" id="IPR002893">
    <property type="entry name" value="Znf_MYND"/>
</dbReference>
<evidence type="ECO:0000313" key="8">
    <source>
        <dbReference type="EMBL" id="KAK1733781.1"/>
    </source>
</evidence>
<dbReference type="PROSITE" id="PS50865">
    <property type="entry name" value="ZF_MYND_2"/>
    <property type="match status" value="1"/>
</dbReference>
<proteinExistence type="inferred from homology"/>
<keyword evidence="2 5" id="KW-0863">Zinc-finger</keyword>
<dbReference type="PANTHER" id="PTHR11102">
    <property type="entry name" value="SEL-1-LIKE PROTEIN"/>
    <property type="match status" value="1"/>
</dbReference>
<evidence type="ECO:0000256" key="1">
    <source>
        <dbReference type="ARBA" id="ARBA00022723"/>
    </source>
</evidence>
<feature type="domain" description="MYND-type" evidence="7">
    <location>
        <begin position="17"/>
        <end position="58"/>
    </location>
</feature>
<gene>
    <name evidence="8" type="ORF">QTG54_015636</name>
</gene>
<evidence type="ECO:0000313" key="9">
    <source>
        <dbReference type="Proteomes" id="UP001224775"/>
    </source>
</evidence>
<dbReference type="Gene3D" id="1.25.40.10">
    <property type="entry name" value="Tetratricopeptide repeat domain"/>
    <property type="match status" value="1"/>
</dbReference>
<dbReference type="AlphaFoldDB" id="A0AAD9D4J9"/>
<dbReference type="GO" id="GO:0036503">
    <property type="term" value="P:ERAD pathway"/>
    <property type="evidence" value="ECO:0007669"/>
    <property type="project" value="TreeGrafter"/>
</dbReference>
<dbReference type="SUPFAM" id="SSF81901">
    <property type="entry name" value="HCP-like"/>
    <property type="match status" value="1"/>
</dbReference>
<evidence type="ECO:0000256" key="3">
    <source>
        <dbReference type="ARBA" id="ARBA00022833"/>
    </source>
</evidence>
<dbReference type="SMART" id="SM00671">
    <property type="entry name" value="SEL1"/>
    <property type="match status" value="2"/>
</dbReference>
<keyword evidence="3" id="KW-0862">Zinc</keyword>
<sequence>MSGANNLESAVADMMCCAYCGIAEGDDIKLKTCNACKSARYCSITCQKQHRPQHKQECKKRAAELRDELLFKQPESNHYGDCPICCLPLLLDEHKSLMSPCCSKRICNGCVHANQMREAAESSEPKYKCPFCRHPAPKTQEQAKMIMMKRVAASDPVAMCQMGSVRFNEGDYNTAFEYWTKATGLGDVGSHYNLSLLYMNGLGVEKDKKKRLHHLEAAAIGGDHVARNHLAIAEWENGRQERAIKHWIIAATLGDDNAVKCLRERYVVGDVVCKEDFAAALRAHQAAIDATKSPQREAAAKAVATGGLFMM</sequence>
<evidence type="ECO:0008006" key="10">
    <source>
        <dbReference type="Google" id="ProtNLM"/>
    </source>
</evidence>
<dbReference type="InterPro" id="IPR001841">
    <property type="entry name" value="Znf_RING"/>
</dbReference>
<dbReference type="Proteomes" id="UP001224775">
    <property type="component" value="Unassembled WGS sequence"/>
</dbReference>
<feature type="domain" description="RING-type" evidence="6">
    <location>
        <begin position="82"/>
        <end position="133"/>
    </location>
</feature>
<organism evidence="8 9">
    <name type="scientific">Skeletonema marinoi</name>
    <dbReference type="NCBI Taxonomy" id="267567"/>
    <lineage>
        <taxon>Eukaryota</taxon>
        <taxon>Sar</taxon>
        <taxon>Stramenopiles</taxon>
        <taxon>Ochrophyta</taxon>
        <taxon>Bacillariophyta</taxon>
        <taxon>Coscinodiscophyceae</taxon>
        <taxon>Thalassiosirophycidae</taxon>
        <taxon>Thalassiosirales</taxon>
        <taxon>Skeletonemataceae</taxon>
        <taxon>Skeletonema</taxon>
        <taxon>Skeletonema marinoi-dohrnii complex</taxon>
    </lineage>
</organism>
<dbReference type="InterPro" id="IPR050767">
    <property type="entry name" value="Sel1_AlgK"/>
</dbReference>
<dbReference type="SUPFAM" id="SSF144232">
    <property type="entry name" value="HIT/MYND zinc finger-like"/>
    <property type="match status" value="1"/>
</dbReference>
<evidence type="ECO:0000259" key="7">
    <source>
        <dbReference type="PROSITE" id="PS50865"/>
    </source>
</evidence>
<protein>
    <recommendedName>
        <fullName evidence="10">MYND-type domain-containing protein</fullName>
    </recommendedName>
</protein>
<dbReference type="Pfam" id="PF08238">
    <property type="entry name" value="Sel1"/>
    <property type="match status" value="3"/>
</dbReference>
<evidence type="ECO:0000256" key="2">
    <source>
        <dbReference type="ARBA" id="ARBA00022771"/>
    </source>
</evidence>
<evidence type="ECO:0000256" key="5">
    <source>
        <dbReference type="PROSITE-ProRule" id="PRU00134"/>
    </source>
</evidence>